<dbReference type="AlphaFoldDB" id="A0A420WSD2"/>
<evidence type="ECO:0000313" key="9">
    <source>
        <dbReference type="EMBL" id="RKQ73879.1"/>
    </source>
</evidence>
<dbReference type="Gene3D" id="2.40.40.20">
    <property type="match status" value="1"/>
</dbReference>
<comment type="cofactor">
    <cofactor evidence="5">
        <name>Mo-bis(molybdopterin guanine dinucleotide)</name>
        <dbReference type="ChEBI" id="CHEBI:60539"/>
    </cofactor>
    <text evidence="5">Binds 1 molybdenum-bis(molybdopterin guanine dinucleotide) (Mo-bis-MGD) cofactor per subunit.</text>
</comment>
<keyword evidence="4" id="KW-0560">Oxidoreductase</keyword>
<dbReference type="FunFam" id="2.40.40.20:FF:000009">
    <property type="entry name" value="Biotin sulfoxide reductase 2"/>
    <property type="match status" value="1"/>
</dbReference>
<evidence type="ECO:0000313" key="10">
    <source>
        <dbReference type="Proteomes" id="UP000277424"/>
    </source>
</evidence>
<dbReference type="SUPFAM" id="SSF50692">
    <property type="entry name" value="ADC-like"/>
    <property type="match status" value="1"/>
</dbReference>
<gene>
    <name evidence="9" type="ORF">BCL74_1671</name>
</gene>
<dbReference type="InterPro" id="IPR006656">
    <property type="entry name" value="Mopterin_OxRdtase"/>
</dbReference>
<dbReference type="InterPro" id="IPR009010">
    <property type="entry name" value="Asp_de-COase-like_dom_sf"/>
</dbReference>
<dbReference type="SUPFAM" id="SSF53706">
    <property type="entry name" value="Formate dehydrogenase/DMSO reductase, domains 1-3"/>
    <property type="match status" value="1"/>
</dbReference>
<feature type="domain" description="Molybdopterin oxidoreductase" evidence="6">
    <location>
        <begin position="53"/>
        <end position="509"/>
    </location>
</feature>
<dbReference type="EMBL" id="RBIG01000001">
    <property type="protein sequence ID" value="RKQ73879.1"/>
    <property type="molecule type" value="Genomic_DNA"/>
</dbReference>
<evidence type="ECO:0000256" key="3">
    <source>
        <dbReference type="ARBA" id="ARBA00022723"/>
    </source>
</evidence>
<protein>
    <submittedName>
        <fullName evidence="9">Biotin/methionine sulfoxide reductase</fullName>
    </submittedName>
</protein>
<dbReference type="PANTHER" id="PTHR43742">
    <property type="entry name" value="TRIMETHYLAMINE-N-OXIDE REDUCTASE"/>
    <property type="match status" value="1"/>
</dbReference>
<feature type="binding site" evidence="5">
    <location>
        <position position="726"/>
    </location>
    <ligand>
        <name>Mo-bis(molybdopterin guanine dinucleotide)</name>
        <dbReference type="ChEBI" id="CHEBI:60539"/>
    </ligand>
</feature>
<name>A0A420WSD2_9PROT</name>
<dbReference type="InterPro" id="IPR006658">
    <property type="entry name" value="BisC"/>
</dbReference>
<feature type="binding site" evidence="5">
    <location>
        <position position="327"/>
    </location>
    <ligand>
        <name>Mo-bis(molybdopterin guanine dinucleotide)</name>
        <dbReference type="ChEBI" id="CHEBI:60539"/>
    </ligand>
</feature>
<keyword evidence="3 5" id="KW-0479">Metal-binding</keyword>
<evidence type="ECO:0000256" key="5">
    <source>
        <dbReference type="PIRSR" id="PIRSR606658-1"/>
    </source>
</evidence>
<organism evidence="9 10">
    <name type="scientific">Oceanibaculum indicum</name>
    <dbReference type="NCBI Taxonomy" id="526216"/>
    <lineage>
        <taxon>Bacteria</taxon>
        <taxon>Pseudomonadati</taxon>
        <taxon>Pseudomonadota</taxon>
        <taxon>Alphaproteobacteria</taxon>
        <taxon>Rhodospirillales</taxon>
        <taxon>Oceanibaculaceae</taxon>
        <taxon>Oceanibaculum</taxon>
    </lineage>
</organism>
<dbReference type="GO" id="GO:0030288">
    <property type="term" value="C:outer membrane-bounded periplasmic space"/>
    <property type="evidence" value="ECO:0007669"/>
    <property type="project" value="TreeGrafter"/>
</dbReference>
<dbReference type="InterPro" id="IPR050612">
    <property type="entry name" value="Prok_Mopterin_Oxidored"/>
</dbReference>
<accession>A0A420WSD2</accession>
<dbReference type="GO" id="GO:0016491">
    <property type="term" value="F:oxidoreductase activity"/>
    <property type="evidence" value="ECO:0007669"/>
    <property type="project" value="UniProtKB-KW"/>
</dbReference>
<dbReference type="Pfam" id="PF01568">
    <property type="entry name" value="Molydop_binding"/>
    <property type="match status" value="1"/>
</dbReference>
<dbReference type="Pfam" id="PF18364">
    <property type="entry name" value="Molybdopterin_N"/>
    <property type="match status" value="1"/>
</dbReference>
<dbReference type="InterPro" id="IPR041954">
    <property type="entry name" value="CT_DMSOR/BSOR/TMAOR"/>
</dbReference>
<sequence>MTGGKGVIHSSHWGAFRAQVKDGRVVGVTPFEKDEAPSPLITSMPEALYDESRIRQPMIRKGWLEEGPGGRRHLRGAEAFVPVSWDKALDLAAAELKRVRDTHGNEAIFGGSYGWSSAGRFHHARTQLHRFLNGMGGFTRQVQNYSYAAAITLLPHVVGSLESVQGPLSSWDGIAKHTKLMVCFGGVPLKNAQIDSGGVGSHITQPWLERCKQAGVEFVNISPLRDDAADFLQAEWLAVRPNSDTALMLALAHTLVAENLHDQAFLDRYTVGFNEFLPYLLGKTDGQPKDADWAAGLCGIPAETIRGLARRMAGTRTMIATAWSLQRADHGEQPYWMTVTLAAMLGQIGLPGGGYGFGYGCEAAMGAPRKKLPTPNMLAGRGSVDNFIPVARIADMLLEPGATYDYDGEKRTYPDIRIVYWCGGNPFHHHQDLNRLVCAFRQPDTVIVNEPWWTATARHADIVFPATTTLERNDLGSSPRDRFVMAMHKAVEPVGEARHDHDIFAGMAERLGFREAFTEGRSEMEWVRHLYEVWQQRIAEHDVTVPSFEAFWEVGHVEIPAPEKPFTLFEGFRADPDAQKLDTPSGKIEIFSRTIAGFGYDDCPGHPVWREPKEWLGSEAVRDYPLHLMSNQPRTRLHGQLDNGTVSRASKIQGREPMWLHPEDAAARGLKDGDVARVFNGRGALLAGVIVSDVVMKGVVQLPTGAWFDPLEPEHPGSLEKHGNPNVLTRDRGTSRLAQGPVAHSCLVEVELWRDELPEVTAFRQPAIA</sequence>
<evidence type="ECO:0000256" key="2">
    <source>
        <dbReference type="ARBA" id="ARBA00022505"/>
    </source>
</evidence>
<evidence type="ECO:0000259" key="7">
    <source>
        <dbReference type="Pfam" id="PF01568"/>
    </source>
</evidence>
<feature type="binding site" evidence="5">
    <location>
        <position position="425"/>
    </location>
    <ligand>
        <name>Mo-bis(molybdopterin guanine dinucleotide)</name>
        <dbReference type="ChEBI" id="CHEBI:60539"/>
    </ligand>
</feature>
<dbReference type="Pfam" id="PF00384">
    <property type="entry name" value="Molybdopterin"/>
    <property type="match status" value="1"/>
</dbReference>
<dbReference type="Gene3D" id="3.90.55.10">
    <property type="entry name" value="Dimethylsulfoxide Reductase, domain 3"/>
    <property type="match status" value="1"/>
</dbReference>
<dbReference type="CDD" id="cd02769">
    <property type="entry name" value="MopB_DMSOR-BSOR-TMAOR"/>
    <property type="match status" value="1"/>
</dbReference>
<evidence type="ECO:0000256" key="4">
    <source>
        <dbReference type="ARBA" id="ARBA00023002"/>
    </source>
</evidence>
<feature type="binding site" evidence="5">
    <location>
        <position position="472"/>
    </location>
    <ligand>
        <name>Mo-bis(molybdopterin guanine dinucleotide)</name>
        <dbReference type="ChEBI" id="CHEBI:60539"/>
    </ligand>
</feature>
<dbReference type="InterPro" id="IPR006657">
    <property type="entry name" value="MoPterin_dinucl-bd_dom"/>
</dbReference>
<dbReference type="PANTHER" id="PTHR43742:SF10">
    <property type="entry name" value="TRIMETHYLAMINE-N-OXIDE REDUCTASE 2"/>
    <property type="match status" value="1"/>
</dbReference>
<dbReference type="Gene3D" id="3.40.228.10">
    <property type="entry name" value="Dimethylsulfoxide Reductase, domain 2"/>
    <property type="match status" value="1"/>
</dbReference>
<dbReference type="OrthoDB" id="9759518at2"/>
<reference evidence="9 10" key="1">
    <citation type="submission" date="2018-10" db="EMBL/GenBank/DDBJ databases">
        <title>Comparative analysis of microorganisms from saline springs in Andes Mountain Range, Colombia.</title>
        <authorList>
            <person name="Rubin E."/>
        </authorList>
    </citation>
    <scope>NUCLEOTIDE SEQUENCE [LARGE SCALE GENOMIC DNA]</scope>
    <source>
        <strain evidence="9 10">USBA 36</strain>
    </source>
</reference>
<dbReference type="GO" id="GO:0009055">
    <property type="term" value="F:electron transfer activity"/>
    <property type="evidence" value="ECO:0007669"/>
    <property type="project" value="TreeGrafter"/>
</dbReference>
<evidence type="ECO:0000256" key="1">
    <source>
        <dbReference type="ARBA" id="ARBA00010312"/>
    </source>
</evidence>
<proteinExistence type="inferred from homology"/>
<dbReference type="Gene3D" id="3.40.50.740">
    <property type="match status" value="1"/>
</dbReference>
<dbReference type="RefSeq" id="WP_121218960.1">
    <property type="nucleotide sequence ID" value="NZ_RBIG01000001.1"/>
</dbReference>
<feature type="domain" description="Molybdopterin dinucleotide-binding" evidence="7">
    <location>
        <begin position="626"/>
        <end position="746"/>
    </location>
</feature>
<dbReference type="Proteomes" id="UP000277424">
    <property type="component" value="Unassembled WGS sequence"/>
</dbReference>
<feature type="binding site" evidence="5">
    <location>
        <position position="500"/>
    </location>
    <ligand>
        <name>Mo-bis(molybdopterin guanine dinucleotide)</name>
        <dbReference type="ChEBI" id="CHEBI:60539"/>
    </ligand>
</feature>
<dbReference type="GO" id="GO:0043546">
    <property type="term" value="F:molybdopterin cofactor binding"/>
    <property type="evidence" value="ECO:0007669"/>
    <property type="project" value="InterPro"/>
</dbReference>
<comment type="caution">
    <text evidence="9">The sequence shown here is derived from an EMBL/GenBank/DDBJ whole genome shotgun (WGS) entry which is preliminary data.</text>
</comment>
<dbReference type="InterPro" id="IPR041460">
    <property type="entry name" value="Molybdopterin_N"/>
</dbReference>
<dbReference type="GO" id="GO:0030151">
    <property type="term" value="F:molybdenum ion binding"/>
    <property type="evidence" value="ECO:0007669"/>
    <property type="project" value="TreeGrafter"/>
</dbReference>
<dbReference type="CDD" id="cd02793">
    <property type="entry name" value="MopB_CT_DMSOR-BSOR-TMAOR"/>
    <property type="match status" value="1"/>
</dbReference>
<feature type="binding site" evidence="5">
    <location>
        <position position="429"/>
    </location>
    <ligand>
        <name>Mo-bis(molybdopterin guanine dinucleotide)</name>
        <dbReference type="ChEBI" id="CHEBI:60539"/>
    </ligand>
</feature>
<keyword evidence="2 5" id="KW-0500">Molybdenum</keyword>
<comment type="similarity">
    <text evidence="1">Belongs to the prokaryotic molybdopterin-containing oxidoreductase family.</text>
</comment>
<dbReference type="GO" id="GO:0009061">
    <property type="term" value="P:anaerobic respiration"/>
    <property type="evidence" value="ECO:0007669"/>
    <property type="project" value="TreeGrafter"/>
</dbReference>
<evidence type="ECO:0000259" key="6">
    <source>
        <dbReference type="Pfam" id="PF00384"/>
    </source>
</evidence>
<feature type="binding site" evidence="5">
    <location>
        <position position="115"/>
    </location>
    <ligand>
        <name>Mo-bis(molybdopterin guanine dinucleotide)</name>
        <dbReference type="ChEBI" id="CHEBI:60539"/>
    </ligand>
</feature>
<evidence type="ECO:0000259" key="8">
    <source>
        <dbReference type="Pfam" id="PF18364"/>
    </source>
</evidence>
<feature type="domain" description="Molybdopterin oxidoreductase N-terminal" evidence="8">
    <location>
        <begin position="9"/>
        <end position="49"/>
    </location>
</feature>
<dbReference type="NCBIfam" id="TIGR00509">
    <property type="entry name" value="bisC_fam"/>
    <property type="match status" value="1"/>
</dbReference>